<comment type="catalytic activity">
    <reaction evidence="8 9">
        <text>[thioredoxin]-disulfide + L-methionine + H2O = L-methionine (S)-S-oxide + [thioredoxin]-dithiol</text>
        <dbReference type="Rhea" id="RHEA:19993"/>
        <dbReference type="Rhea" id="RHEA-COMP:10698"/>
        <dbReference type="Rhea" id="RHEA-COMP:10700"/>
        <dbReference type="ChEBI" id="CHEBI:15377"/>
        <dbReference type="ChEBI" id="CHEBI:29950"/>
        <dbReference type="ChEBI" id="CHEBI:50058"/>
        <dbReference type="ChEBI" id="CHEBI:57844"/>
        <dbReference type="ChEBI" id="CHEBI:58772"/>
        <dbReference type="EC" id="1.8.4.11"/>
    </reaction>
</comment>
<dbReference type="Pfam" id="PF01625">
    <property type="entry name" value="PMSR"/>
    <property type="match status" value="1"/>
</dbReference>
<sequence>MAEQGAKQLESFYLAGGCFWGMERYFQGVSGVRSTRVGYAQSQVEHPSYEQVCSGRTDAVEAVEVVYDPQMVSLRTLVLLFLDAINPYSLDRQGNDQGRQYRSGLYWEPGYRPDQEPVFRRALKDLAKRDGKEPVVEVEELKNFYQAEESHQDYLRKHPSGYCHIPAEKIAGVAARQRFIEQIWALDPLQYQVTQEAATERPFENAYDANFRPGIYVDRVSGQPLFSSADKFDAGCGWPSFSRPIDPKALSERKDFKLFGRPRVEVRTAVSDSHLGHVFTDGPKERGGLRYCMNSAALRFIPREDMAAQGYGDYLPLVDGQA</sequence>
<organism evidence="11 12">
    <name type="scientific">Bombiscardovia nodaiensis</name>
    <dbReference type="NCBI Taxonomy" id="2932181"/>
    <lineage>
        <taxon>Bacteria</taxon>
        <taxon>Bacillati</taxon>
        <taxon>Actinomycetota</taxon>
        <taxon>Actinomycetes</taxon>
        <taxon>Bifidobacteriales</taxon>
        <taxon>Bifidobacteriaceae</taxon>
        <taxon>Bombiscardovia</taxon>
    </lineage>
</organism>
<dbReference type="PROSITE" id="PS51790">
    <property type="entry name" value="MSRB"/>
    <property type="match status" value="1"/>
</dbReference>
<dbReference type="EC" id="1.8.4.11" evidence="9"/>
<evidence type="ECO:0000256" key="7">
    <source>
        <dbReference type="ARBA" id="ARBA00048488"/>
    </source>
</evidence>
<dbReference type="SUPFAM" id="SSF55068">
    <property type="entry name" value="Peptide methionine sulfoxide reductase"/>
    <property type="match status" value="1"/>
</dbReference>
<dbReference type="EMBL" id="AP026798">
    <property type="protein sequence ID" value="BDR53213.1"/>
    <property type="molecule type" value="Genomic_DNA"/>
</dbReference>
<dbReference type="Pfam" id="PF01641">
    <property type="entry name" value="SelR"/>
    <property type="match status" value="1"/>
</dbReference>
<dbReference type="InterPro" id="IPR036509">
    <property type="entry name" value="Met_Sox_Rdtase_MsrA_sf"/>
</dbReference>
<comment type="similarity">
    <text evidence="2">In the N-terminal section; belongs to the MsrA Met sulfoxide reductase family.</text>
</comment>
<evidence type="ECO:0000256" key="2">
    <source>
        <dbReference type="ARBA" id="ARBA00011017"/>
    </source>
</evidence>
<evidence type="ECO:0000256" key="3">
    <source>
        <dbReference type="ARBA" id="ARBA00023002"/>
    </source>
</evidence>
<dbReference type="PANTHER" id="PTHR10173:SF59">
    <property type="entry name" value="PEPTIDE METHIONINE SULFOXIDE REDUCTASE MSRA_MSRB"/>
    <property type="match status" value="1"/>
</dbReference>
<evidence type="ECO:0000256" key="8">
    <source>
        <dbReference type="ARBA" id="ARBA00048782"/>
    </source>
</evidence>
<dbReference type="PANTHER" id="PTHR10173">
    <property type="entry name" value="METHIONINE SULFOXIDE REDUCTASE"/>
    <property type="match status" value="1"/>
</dbReference>
<dbReference type="InterPro" id="IPR028427">
    <property type="entry name" value="Met_Sox_Rdtase_MsrB"/>
</dbReference>
<dbReference type="NCBIfam" id="TIGR00401">
    <property type="entry name" value="msrA"/>
    <property type="match status" value="1"/>
</dbReference>
<keyword evidence="4" id="KW-0511">Multifunctional enzyme</keyword>
<dbReference type="Gene3D" id="3.30.1060.10">
    <property type="entry name" value="Peptide methionine sulphoxide reductase MsrA"/>
    <property type="match status" value="1"/>
</dbReference>
<evidence type="ECO:0000313" key="11">
    <source>
        <dbReference type="EMBL" id="BDR53213.1"/>
    </source>
</evidence>
<keyword evidence="3 9" id="KW-0560">Oxidoreductase</keyword>
<protein>
    <recommendedName>
        <fullName evidence="9">Peptide methionine sulfoxide reductase MsrA</fullName>
        <shortName evidence="9">Protein-methionine-S-oxide reductase</shortName>
        <ecNumber evidence="9">1.8.4.11</ecNumber>
    </recommendedName>
    <alternativeName>
        <fullName evidence="9">Peptide-methionine (S)-S-oxide reductase</fullName>
        <shortName evidence="9">Peptide Met(O) reductase</shortName>
    </alternativeName>
</protein>
<comment type="similarity">
    <text evidence="9">Belongs to the MsrA Met sulfoxide reductase family.</text>
</comment>
<dbReference type="Gene3D" id="2.170.150.20">
    <property type="entry name" value="Peptide methionine sulfoxide reductase"/>
    <property type="match status" value="1"/>
</dbReference>
<dbReference type="HAMAP" id="MF_01401">
    <property type="entry name" value="MsrA"/>
    <property type="match status" value="1"/>
</dbReference>
<evidence type="ECO:0000256" key="4">
    <source>
        <dbReference type="ARBA" id="ARBA00023268"/>
    </source>
</evidence>
<comment type="catalytic activity">
    <reaction evidence="7">
        <text>L-methionyl-[protein] + [thioredoxin]-disulfide + H2O = L-methionyl-(R)-S-oxide-[protein] + [thioredoxin]-dithiol</text>
        <dbReference type="Rhea" id="RHEA:24164"/>
        <dbReference type="Rhea" id="RHEA-COMP:10698"/>
        <dbReference type="Rhea" id="RHEA-COMP:10700"/>
        <dbReference type="Rhea" id="RHEA-COMP:12313"/>
        <dbReference type="Rhea" id="RHEA-COMP:12314"/>
        <dbReference type="ChEBI" id="CHEBI:15377"/>
        <dbReference type="ChEBI" id="CHEBI:16044"/>
        <dbReference type="ChEBI" id="CHEBI:29950"/>
        <dbReference type="ChEBI" id="CHEBI:45764"/>
        <dbReference type="ChEBI" id="CHEBI:50058"/>
        <dbReference type="EC" id="1.8.4.12"/>
    </reaction>
</comment>
<accession>A0ABM8B8K6</accession>
<evidence type="ECO:0000256" key="6">
    <source>
        <dbReference type="ARBA" id="ARBA00047806"/>
    </source>
</evidence>
<dbReference type="InterPro" id="IPR011057">
    <property type="entry name" value="Mss4-like_sf"/>
</dbReference>
<comment type="similarity">
    <text evidence="1">In the C-terminal section; belongs to the MsrB Met sulfoxide reductase family.</text>
</comment>
<dbReference type="InterPro" id="IPR002579">
    <property type="entry name" value="Met_Sox_Rdtase_MsrB_dom"/>
</dbReference>
<evidence type="ECO:0000256" key="5">
    <source>
        <dbReference type="ARBA" id="ARBA00024679"/>
    </source>
</evidence>
<keyword evidence="12" id="KW-1185">Reference proteome</keyword>
<gene>
    <name evidence="9 11" type="primary">msrA</name>
    <name evidence="11" type="ORF">KIM372_11200</name>
</gene>
<comment type="function">
    <text evidence="5 9">Has an important function as a repair enzyme for proteins that have been inactivated by oxidation. Catalyzes the reversible oxidation-reduction of methionine sulfoxide in proteins to methionine.</text>
</comment>
<proteinExistence type="inferred from homology"/>
<evidence type="ECO:0000256" key="9">
    <source>
        <dbReference type="HAMAP-Rule" id="MF_01401"/>
    </source>
</evidence>
<evidence type="ECO:0000256" key="1">
    <source>
        <dbReference type="ARBA" id="ARBA00008076"/>
    </source>
</evidence>
<feature type="active site" evidence="9">
    <location>
        <position position="18"/>
    </location>
</feature>
<name>A0ABM8B8K6_9BIFI</name>
<reference evidence="11 12" key="1">
    <citation type="journal article" date="2023" name="Microbiol. Spectr.">
        <title>Symbiosis of Carpenter Bees with Uncharacterized Lactic Acid Bacteria Showing NAD Auxotrophy.</title>
        <authorList>
            <person name="Kawasaki S."/>
            <person name="Ozawa K."/>
            <person name="Mori T."/>
            <person name="Yamamoto A."/>
            <person name="Ito M."/>
            <person name="Ohkuma M."/>
            <person name="Sakamoto M."/>
            <person name="Matsutani M."/>
        </authorList>
    </citation>
    <scope>NUCLEOTIDE SEQUENCE [LARGE SCALE GENOMIC DNA]</scope>
    <source>
        <strain evidence="11 12">Kim37-2</strain>
    </source>
</reference>
<comment type="catalytic activity">
    <reaction evidence="6 9">
        <text>L-methionyl-[protein] + [thioredoxin]-disulfide + H2O = L-methionyl-(S)-S-oxide-[protein] + [thioredoxin]-dithiol</text>
        <dbReference type="Rhea" id="RHEA:14217"/>
        <dbReference type="Rhea" id="RHEA-COMP:10698"/>
        <dbReference type="Rhea" id="RHEA-COMP:10700"/>
        <dbReference type="Rhea" id="RHEA-COMP:12313"/>
        <dbReference type="Rhea" id="RHEA-COMP:12315"/>
        <dbReference type="ChEBI" id="CHEBI:15377"/>
        <dbReference type="ChEBI" id="CHEBI:16044"/>
        <dbReference type="ChEBI" id="CHEBI:29950"/>
        <dbReference type="ChEBI" id="CHEBI:44120"/>
        <dbReference type="ChEBI" id="CHEBI:50058"/>
        <dbReference type="EC" id="1.8.4.11"/>
    </reaction>
</comment>
<dbReference type="NCBIfam" id="TIGR00357">
    <property type="entry name" value="peptide-methionine (R)-S-oxide reductase MsrB"/>
    <property type="match status" value="1"/>
</dbReference>
<evidence type="ECO:0000259" key="10">
    <source>
        <dbReference type="PROSITE" id="PS51790"/>
    </source>
</evidence>
<feature type="domain" description="MsrB" evidence="10">
    <location>
        <begin position="179"/>
        <end position="303"/>
    </location>
</feature>
<dbReference type="Proteomes" id="UP001321766">
    <property type="component" value="Chromosome"/>
</dbReference>
<dbReference type="InterPro" id="IPR002569">
    <property type="entry name" value="Met_Sox_Rdtase_MsrA_dom"/>
</dbReference>
<dbReference type="SUPFAM" id="SSF51316">
    <property type="entry name" value="Mss4-like"/>
    <property type="match status" value="1"/>
</dbReference>
<evidence type="ECO:0000313" key="12">
    <source>
        <dbReference type="Proteomes" id="UP001321766"/>
    </source>
</evidence>